<keyword evidence="6" id="KW-0862">Zinc</keyword>
<name>A0ABV4VEC2_9GAMM</name>
<evidence type="ECO:0000256" key="7">
    <source>
        <dbReference type="ARBA" id="ARBA00022840"/>
    </source>
</evidence>
<keyword evidence="3" id="KW-0479">Metal-binding</keyword>
<dbReference type="EMBL" id="JBHFGU010000001">
    <property type="protein sequence ID" value="MFB2618655.1"/>
    <property type="molecule type" value="Genomic_DNA"/>
</dbReference>
<comment type="caution">
    <text evidence="10">The sequence shown here is derived from an EMBL/GenBank/DDBJ whole genome shotgun (WGS) entry which is preliminary data.</text>
</comment>
<dbReference type="InterPro" id="IPR000600">
    <property type="entry name" value="ROK"/>
</dbReference>
<organism evidence="10 11">
    <name type="scientific">Shewanella mangrovisoli</name>
    <dbReference type="NCBI Taxonomy" id="2864211"/>
    <lineage>
        <taxon>Bacteria</taxon>
        <taxon>Pseudomonadati</taxon>
        <taxon>Pseudomonadota</taxon>
        <taxon>Gammaproteobacteria</taxon>
        <taxon>Alteromonadales</taxon>
        <taxon>Shewanellaceae</taxon>
        <taxon>Shewanella</taxon>
    </lineage>
</organism>
<dbReference type="PROSITE" id="PS01125">
    <property type="entry name" value="ROK"/>
    <property type="match status" value="1"/>
</dbReference>
<dbReference type="InterPro" id="IPR049874">
    <property type="entry name" value="ROK_cs"/>
</dbReference>
<proteinExistence type="predicted"/>
<keyword evidence="5 10" id="KW-0418">Kinase</keyword>
<dbReference type="SUPFAM" id="SSF53067">
    <property type="entry name" value="Actin-like ATPase domain"/>
    <property type="match status" value="1"/>
</dbReference>
<evidence type="ECO:0000256" key="8">
    <source>
        <dbReference type="ARBA" id="ARBA00023277"/>
    </source>
</evidence>
<dbReference type="GO" id="GO:0045127">
    <property type="term" value="F:N-acetylglucosamine kinase activity"/>
    <property type="evidence" value="ECO:0007669"/>
    <property type="project" value="UniProtKB-EC"/>
</dbReference>
<reference evidence="10 11" key="1">
    <citation type="submission" date="2024-09" db="EMBL/GenBank/DDBJ databases">
        <authorList>
            <person name="Zhang Y."/>
        </authorList>
    </citation>
    <scope>NUCLEOTIDE SEQUENCE [LARGE SCALE GENOMIC DNA]</scope>
    <source>
        <strain evidence="10 11">ZJ318</strain>
    </source>
</reference>
<dbReference type="InterPro" id="IPR043129">
    <property type="entry name" value="ATPase_NBD"/>
</dbReference>
<evidence type="ECO:0000256" key="6">
    <source>
        <dbReference type="ARBA" id="ARBA00022833"/>
    </source>
</evidence>
<evidence type="ECO:0000313" key="10">
    <source>
        <dbReference type="EMBL" id="MFB2618655.1"/>
    </source>
</evidence>
<evidence type="ECO:0000256" key="2">
    <source>
        <dbReference type="ARBA" id="ARBA00022679"/>
    </source>
</evidence>
<dbReference type="Pfam" id="PF00480">
    <property type="entry name" value="ROK"/>
    <property type="match status" value="1"/>
</dbReference>
<evidence type="ECO:0000256" key="5">
    <source>
        <dbReference type="ARBA" id="ARBA00022777"/>
    </source>
</evidence>
<dbReference type="Gene3D" id="3.30.420.40">
    <property type="match status" value="2"/>
</dbReference>
<evidence type="ECO:0000256" key="1">
    <source>
        <dbReference type="ARBA" id="ARBA00012122"/>
    </source>
</evidence>
<evidence type="ECO:0000256" key="4">
    <source>
        <dbReference type="ARBA" id="ARBA00022741"/>
    </source>
</evidence>
<sequence length="308" mass="32333">MYYGLDIGGTKIELAIFDTQLALQDKWRLSTPRQDYSAFMATLAEQIEKADQQCGERGTVGIALPGVVKADGTVISSNVPCLNQRRVAHDLAQLLNRTVAIGNDCRCFALSEAVLGVGRGYSRVLGMILGTGTGGGLCIDGKLYLGANRLAGEFGHQGVSANVARRHQLPLYACGCGLEGCAETYVSGTGLGRLYQDIAGQTADTFAWLSALRGNDPLAIKTFDTYMDILGSLMASLVLAMDPDIIVLGGGLSEVEEILAALPQATKAHLFDGVTLPQFKLADFGSASGVRGAALLGHGLDAGISYEA</sequence>
<dbReference type="PANTHER" id="PTHR18964:SF162">
    <property type="entry name" value="N-ACETYL-D-GLUCOSAMINE KINASE"/>
    <property type="match status" value="1"/>
</dbReference>
<dbReference type="PANTHER" id="PTHR18964">
    <property type="entry name" value="ROK (REPRESSOR, ORF, KINASE) FAMILY"/>
    <property type="match status" value="1"/>
</dbReference>
<evidence type="ECO:0000256" key="9">
    <source>
        <dbReference type="ARBA" id="ARBA00049065"/>
    </source>
</evidence>
<dbReference type="EC" id="2.7.1.59" evidence="1"/>
<keyword evidence="7" id="KW-0067">ATP-binding</keyword>
<dbReference type="Proteomes" id="UP001576708">
    <property type="component" value="Unassembled WGS sequence"/>
</dbReference>
<accession>A0ABV4VEC2</accession>
<keyword evidence="11" id="KW-1185">Reference proteome</keyword>
<evidence type="ECO:0000256" key="3">
    <source>
        <dbReference type="ARBA" id="ARBA00022723"/>
    </source>
</evidence>
<keyword evidence="2 10" id="KW-0808">Transferase</keyword>
<keyword evidence="8" id="KW-0119">Carbohydrate metabolism</keyword>
<gene>
    <name evidence="10" type="primary">agaK</name>
    <name evidence="10" type="ORF">ACE02W_02350</name>
</gene>
<dbReference type="RefSeq" id="WP_342200658.1">
    <property type="nucleotide sequence ID" value="NZ_JBCATE010000001.1"/>
</dbReference>
<keyword evidence="4" id="KW-0547">Nucleotide-binding</keyword>
<evidence type="ECO:0000313" key="11">
    <source>
        <dbReference type="Proteomes" id="UP001576708"/>
    </source>
</evidence>
<comment type="catalytic activity">
    <reaction evidence="9">
        <text>N-acetyl-D-glucosamine + ATP = N-acetyl-D-glucosamine 6-phosphate + ADP + H(+)</text>
        <dbReference type="Rhea" id="RHEA:17417"/>
        <dbReference type="ChEBI" id="CHEBI:15378"/>
        <dbReference type="ChEBI" id="CHEBI:30616"/>
        <dbReference type="ChEBI" id="CHEBI:57513"/>
        <dbReference type="ChEBI" id="CHEBI:456216"/>
        <dbReference type="ChEBI" id="CHEBI:506227"/>
        <dbReference type="EC" id="2.7.1.59"/>
    </reaction>
</comment>
<protein>
    <recommendedName>
        <fullName evidence="1">N-acetylglucosamine kinase</fullName>
        <ecNumber evidence="1">2.7.1.59</ecNumber>
    </recommendedName>
</protein>
<dbReference type="CDD" id="cd24057">
    <property type="entry name" value="ASKHA_NBD_ROK_NAGK"/>
    <property type="match status" value="1"/>
</dbReference>